<dbReference type="AlphaFoldDB" id="A0A060C296"/>
<name>A0A060C296_9MICC</name>
<sequence>MHPVATVRVVAADGTSTADYNVTFVDTSAPTATLVLAPSSADGTNGWYRSAPTVSVVAQDAVDPTPTVQYRLNGGAWTDYTGPFTVGDGTTRIDARATDASQNQSAVVATTVKVDTVAPTVTASLLGRTVTLTGKDTHLATVAYSIDGGAWVTYTKAFVLPDTARTLKYRATD</sequence>
<reference evidence="2" key="1">
    <citation type="journal article" date="2013" name="Environ. Microbiol.">
        <title>Seasonally variable intestinal metagenomes of the red palm weevil (Rhynchophorus ferrugineus).</title>
        <authorList>
            <person name="Jia S."/>
            <person name="Zhang X."/>
            <person name="Zhang G."/>
            <person name="Yin A."/>
            <person name="Zhang S."/>
            <person name="Li F."/>
            <person name="Wang L."/>
            <person name="Zhao D."/>
            <person name="Yun Q."/>
            <person name="Tala"/>
            <person name="Wang J."/>
            <person name="Sun G."/>
            <person name="Baabdullah M."/>
            <person name="Yu X."/>
            <person name="Hu S."/>
            <person name="Al-Mssallem I.S."/>
            <person name="Yu J."/>
        </authorList>
    </citation>
    <scope>NUCLEOTIDE SEQUENCE</scope>
</reference>
<proteinExistence type="predicted"/>
<protein>
    <submittedName>
        <fullName evidence="2">CAZy families CBM51 protein</fullName>
    </submittedName>
</protein>
<dbReference type="NCBIfam" id="NF047446">
    <property type="entry name" value="barrel_OmpL47"/>
    <property type="match status" value="1"/>
</dbReference>
<dbReference type="InterPro" id="IPR058094">
    <property type="entry name" value="Ig-like_OmpL47-like"/>
</dbReference>
<organism evidence="2">
    <name type="scientific">uncultured Renibacterium sp</name>
    <dbReference type="NCBI Taxonomy" id="1331719"/>
    <lineage>
        <taxon>Bacteria</taxon>
        <taxon>Bacillati</taxon>
        <taxon>Actinomycetota</taxon>
        <taxon>Actinomycetes</taxon>
        <taxon>Micrococcales</taxon>
        <taxon>Micrococcaceae</taxon>
        <taxon>Renibacterium</taxon>
        <taxon>environmental samples</taxon>
    </lineage>
</organism>
<evidence type="ECO:0000259" key="1">
    <source>
        <dbReference type="Pfam" id="PF13290"/>
    </source>
</evidence>
<evidence type="ECO:0000313" key="2">
    <source>
        <dbReference type="EMBL" id="AIA86851.1"/>
    </source>
</evidence>
<dbReference type="InterPro" id="IPR059177">
    <property type="entry name" value="GH29D-like_dom"/>
</dbReference>
<dbReference type="Pfam" id="PF13290">
    <property type="entry name" value="CHB_HEX_C_1"/>
    <property type="match status" value="1"/>
</dbReference>
<feature type="domain" description="GH29D-like beta-sandwich" evidence="1">
    <location>
        <begin position="46"/>
        <end position="108"/>
    </location>
</feature>
<accession>A0A060C296</accession>
<feature type="non-terminal residue" evidence="2">
    <location>
        <position position="173"/>
    </location>
</feature>
<dbReference type="EMBL" id="KF119583">
    <property type="protein sequence ID" value="AIA86851.1"/>
    <property type="molecule type" value="Genomic_DNA"/>
</dbReference>